<dbReference type="SMART" id="SM00729">
    <property type="entry name" value="Elp3"/>
    <property type="match status" value="1"/>
</dbReference>
<dbReference type="SFLD" id="SFLDS00029">
    <property type="entry name" value="Radical_SAM"/>
    <property type="match status" value="1"/>
</dbReference>
<proteinExistence type="predicted"/>
<comment type="caution">
    <text evidence="2">The sequence shown here is derived from an EMBL/GenBank/DDBJ whole genome shotgun (WGS) entry which is preliminary data.</text>
</comment>
<dbReference type="SUPFAM" id="SSF102114">
    <property type="entry name" value="Radical SAM enzymes"/>
    <property type="match status" value="1"/>
</dbReference>
<name>A0A2I1NB32_9BACT</name>
<dbReference type="Pfam" id="PF04055">
    <property type="entry name" value="Radical_SAM"/>
    <property type="match status" value="1"/>
</dbReference>
<dbReference type="InterPro" id="IPR058240">
    <property type="entry name" value="rSAM_sf"/>
</dbReference>
<dbReference type="GO" id="GO:0006779">
    <property type="term" value="P:porphyrin-containing compound biosynthetic process"/>
    <property type="evidence" value="ECO:0007669"/>
    <property type="project" value="TreeGrafter"/>
</dbReference>
<dbReference type="EMBL" id="PKHU01000003">
    <property type="protein sequence ID" value="PKZ29571.1"/>
    <property type="molecule type" value="Genomic_DNA"/>
</dbReference>
<dbReference type="InterPro" id="IPR034505">
    <property type="entry name" value="Coproporphyrinogen-III_oxidase"/>
</dbReference>
<evidence type="ECO:0000313" key="2">
    <source>
        <dbReference type="EMBL" id="PKZ29571.1"/>
    </source>
</evidence>
<dbReference type="PROSITE" id="PS51918">
    <property type="entry name" value="RADICAL_SAM"/>
    <property type="match status" value="1"/>
</dbReference>
<dbReference type="GO" id="GO:0003824">
    <property type="term" value="F:catalytic activity"/>
    <property type="evidence" value="ECO:0007669"/>
    <property type="project" value="InterPro"/>
</dbReference>
<gene>
    <name evidence="2" type="ORF">CYJ41_04240</name>
</gene>
<protein>
    <submittedName>
        <fullName evidence="2">Coproporphyrinogen III oxidase</fullName>
    </submittedName>
</protein>
<dbReference type="Gene3D" id="3.80.30.20">
    <property type="entry name" value="tm_1862 like domain"/>
    <property type="match status" value="1"/>
</dbReference>
<dbReference type="AlphaFoldDB" id="A0A2I1NB32"/>
<dbReference type="RefSeq" id="WP_101637134.1">
    <property type="nucleotide sequence ID" value="NZ_JAPXGY010000003.1"/>
</dbReference>
<dbReference type="GO" id="GO:0051539">
    <property type="term" value="F:4 iron, 4 sulfur cluster binding"/>
    <property type="evidence" value="ECO:0007669"/>
    <property type="project" value="TreeGrafter"/>
</dbReference>
<dbReference type="GO" id="GO:0005737">
    <property type="term" value="C:cytoplasm"/>
    <property type="evidence" value="ECO:0007669"/>
    <property type="project" value="TreeGrafter"/>
</dbReference>
<dbReference type="InterPro" id="IPR023404">
    <property type="entry name" value="rSAM_horseshoe"/>
</dbReference>
<dbReference type="NCBIfam" id="NF006385">
    <property type="entry name" value="PRK08629.1"/>
    <property type="match status" value="1"/>
</dbReference>
<organism evidence="2 3">
    <name type="scientific">Campylobacter ureolyticus</name>
    <dbReference type="NCBI Taxonomy" id="827"/>
    <lineage>
        <taxon>Bacteria</taxon>
        <taxon>Pseudomonadati</taxon>
        <taxon>Campylobacterota</taxon>
        <taxon>Epsilonproteobacteria</taxon>
        <taxon>Campylobacterales</taxon>
        <taxon>Campylobacteraceae</taxon>
        <taxon>Campylobacter</taxon>
    </lineage>
</organism>
<dbReference type="InterPro" id="IPR006638">
    <property type="entry name" value="Elp3/MiaA/NifB-like_rSAM"/>
</dbReference>
<dbReference type="Proteomes" id="UP000234639">
    <property type="component" value="Unassembled WGS sequence"/>
</dbReference>
<dbReference type="CDD" id="cd01335">
    <property type="entry name" value="Radical_SAM"/>
    <property type="match status" value="1"/>
</dbReference>
<evidence type="ECO:0000313" key="3">
    <source>
        <dbReference type="Proteomes" id="UP000234639"/>
    </source>
</evidence>
<dbReference type="PANTHER" id="PTHR13932">
    <property type="entry name" value="COPROPORPHYRINIGEN III OXIDASE"/>
    <property type="match status" value="1"/>
</dbReference>
<sequence length="447" mass="51337">MLLNFAQEKAVNYAHNKMQKALYKSLNIDITNENIEKIPSKDKKYMLYAHVPFCHVFCPYCSFHKYKFDANLCKDYFVNLREELKQIKEAGYDFTSMYVGGGTTLIDEDELLKTLDLAKNLFSIEEISSESDPNHIEPKTLERFKGYIDRLSVGVQSFDNDILKKVSRYNKFGSQEVLIEKLSRAIDVLPTLSLDLIFNFPFQTKEQLLSDINIAKKLAPQQITFYPLMKSPITREAIAKTLGVSDDDREWEFYKIIKEEFKHYHASNAWAFSKQNANLVDEYVGSNAEYVGVGSGAFSFLNGRLLVNAFNLQEYSNKIKSKKSPVIAVCDFNKKEKIQYVFLTKLFDGSVDIASFNAQNETNLKKELFLEINLLKLVNAIYEENGVLKPTEFGSYLAMVLMKEFYTGMDKVRAAFRDDAKVKSSKKLRVMEYDNDLKVGQDKIATA</sequence>
<reference evidence="2 3" key="1">
    <citation type="submission" date="2017-12" db="EMBL/GenBank/DDBJ databases">
        <title>Phylogenetic diversity of female urinary microbiome.</title>
        <authorList>
            <person name="Thomas-White K."/>
            <person name="Wolfe A.J."/>
        </authorList>
    </citation>
    <scope>NUCLEOTIDE SEQUENCE [LARGE SCALE GENOMIC DNA]</scope>
    <source>
        <strain evidence="2 3">UMB0112</strain>
    </source>
</reference>
<dbReference type="PANTHER" id="PTHR13932:SF5">
    <property type="entry name" value="RADICAL S-ADENOSYL METHIONINE DOMAIN-CONTAINING PROTEIN 1, MITOCHONDRIAL"/>
    <property type="match status" value="1"/>
</dbReference>
<dbReference type="InterPro" id="IPR007197">
    <property type="entry name" value="rSAM"/>
</dbReference>
<accession>A0A2I1NB32</accession>
<feature type="domain" description="Radical SAM core" evidence="1">
    <location>
        <begin position="39"/>
        <end position="267"/>
    </location>
</feature>
<dbReference type="SFLD" id="SFLDG01065">
    <property type="entry name" value="anaerobic_coproporphyrinogen-I"/>
    <property type="match status" value="1"/>
</dbReference>
<evidence type="ECO:0000259" key="1">
    <source>
        <dbReference type="PROSITE" id="PS51918"/>
    </source>
</evidence>